<evidence type="ECO:0000313" key="2">
    <source>
        <dbReference type="EMBL" id="OAV52021.1"/>
    </source>
</evidence>
<dbReference type="OrthoDB" id="2313602at2"/>
<dbReference type="Proteomes" id="UP000078292">
    <property type="component" value="Unassembled WGS sequence"/>
</dbReference>
<comment type="caution">
    <text evidence="2">The sequence shown here is derived from an EMBL/GenBank/DDBJ whole genome shotgun (WGS) entry which is preliminary data.</text>
</comment>
<sequence length="195" mass="21239">MSCYASVSISLDGYYTGLNPSAQQMLGEGGEVLHAWLPRDVIDRPESGVHDIIAEEYTRIGAVVMGWDSYEHAEAVWGAKPPFGVPVYVVTSRYLADDVRHGTTFRFVNDGFEAAVEHAQNAAGDKEVGLHGGGAIRQGLLHGLLEELQLHLVPVLLGDGRQLFDGVDPADIELEQLRAAEGQGVTHIKYRVRYG</sequence>
<dbReference type="InterPro" id="IPR024072">
    <property type="entry name" value="DHFR-like_dom_sf"/>
</dbReference>
<dbReference type="Pfam" id="PF01872">
    <property type="entry name" value="RibD_C"/>
    <property type="match status" value="1"/>
</dbReference>
<evidence type="ECO:0000259" key="1">
    <source>
        <dbReference type="Pfam" id="PF01872"/>
    </source>
</evidence>
<dbReference type="Gene3D" id="3.40.430.10">
    <property type="entry name" value="Dihydrofolate Reductase, subunit A"/>
    <property type="match status" value="1"/>
</dbReference>
<dbReference type="AlphaFoldDB" id="A0A1B7LV97"/>
<dbReference type="EMBL" id="LXEY01000112">
    <property type="protein sequence ID" value="OAV52021.1"/>
    <property type="molecule type" value="Genomic_DNA"/>
</dbReference>
<protein>
    <submittedName>
        <fullName evidence="2">Deaminase</fullName>
    </submittedName>
</protein>
<dbReference type="GO" id="GO:0009231">
    <property type="term" value="P:riboflavin biosynthetic process"/>
    <property type="evidence" value="ECO:0007669"/>
    <property type="project" value="InterPro"/>
</dbReference>
<name>A0A1B7LV97_9MICC</name>
<dbReference type="InterPro" id="IPR002734">
    <property type="entry name" value="RibDG_C"/>
</dbReference>
<dbReference type="STRING" id="1837282.A6F49_01275"/>
<reference evidence="2 3" key="1">
    <citation type="submission" date="2016-04" db="EMBL/GenBank/DDBJ databases">
        <title>First whole genome shotgun sequence of the bacterium Enteractinococcus sp. strain UASWS1574.</title>
        <authorList>
            <person name="Crovadore J."/>
            <person name="Chablais R."/>
            <person name="Lefort F."/>
        </authorList>
    </citation>
    <scope>NUCLEOTIDE SEQUENCE [LARGE SCALE GENOMIC DNA]</scope>
    <source>
        <strain evidence="2 3">UASWS1574</strain>
    </source>
</reference>
<feature type="domain" description="Bacterial bifunctional deaminase-reductase C-terminal" evidence="1">
    <location>
        <begin position="6"/>
        <end position="177"/>
    </location>
</feature>
<proteinExistence type="predicted"/>
<dbReference type="SUPFAM" id="SSF53597">
    <property type="entry name" value="Dihydrofolate reductase-like"/>
    <property type="match status" value="1"/>
</dbReference>
<evidence type="ECO:0000313" key="3">
    <source>
        <dbReference type="Proteomes" id="UP000078292"/>
    </source>
</evidence>
<dbReference type="GO" id="GO:0008703">
    <property type="term" value="F:5-amino-6-(5-phosphoribosylamino)uracil reductase activity"/>
    <property type="evidence" value="ECO:0007669"/>
    <property type="project" value="InterPro"/>
</dbReference>
<organism evidence="2 3">
    <name type="scientific">Enteractinococcus helveticum</name>
    <dbReference type="NCBI Taxonomy" id="1837282"/>
    <lineage>
        <taxon>Bacteria</taxon>
        <taxon>Bacillati</taxon>
        <taxon>Actinomycetota</taxon>
        <taxon>Actinomycetes</taxon>
        <taxon>Micrococcales</taxon>
        <taxon>Micrococcaceae</taxon>
    </lineage>
</organism>
<keyword evidence="3" id="KW-1185">Reference proteome</keyword>
<gene>
    <name evidence="2" type="ORF">A6F49_01275</name>
</gene>
<accession>A0A1B7LV97</accession>